<dbReference type="InterPro" id="IPR011990">
    <property type="entry name" value="TPR-like_helical_dom_sf"/>
</dbReference>
<dbReference type="EMBL" id="LT984814">
    <property type="protein sequence ID" value="SPD67960.1"/>
    <property type="molecule type" value="Genomic_DNA"/>
</dbReference>
<dbReference type="RefSeq" id="WP_115713374.1">
    <property type="nucleotide sequence ID" value="NZ_LT984814.1"/>
</dbReference>
<gene>
    <name evidence="1" type="ORF">CBM2636_MP20810</name>
</gene>
<reference evidence="1 2" key="1">
    <citation type="submission" date="2018-01" db="EMBL/GenBank/DDBJ databases">
        <authorList>
            <person name="Clerissi C."/>
        </authorList>
    </citation>
    <scope>NUCLEOTIDE SEQUENCE [LARGE SCALE GENOMIC DNA]</scope>
    <source>
        <strain evidence="1">Cupriavidus taiwanensis SWF 66322</strain>
        <plasmid evidence="2">cbm2636_mp</plasmid>
    </source>
</reference>
<dbReference type="InterPro" id="IPR029058">
    <property type="entry name" value="AB_hydrolase_fold"/>
</dbReference>
<accession>A0A9Q7XUL9</accession>
<dbReference type="Proteomes" id="UP000254259">
    <property type="component" value="Plasmid CBM2636_mp"/>
</dbReference>
<evidence type="ECO:0000313" key="2">
    <source>
        <dbReference type="Proteomes" id="UP000254259"/>
    </source>
</evidence>
<dbReference type="SUPFAM" id="SSF53474">
    <property type="entry name" value="alpha/beta-Hydrolases"/>
    <property type="match status" value="1"/>
</dbReference>
<geneLocation type="plasmid" evidence="2">
    <name>cbm2636_mp</name>
</geneLocation>
<organism evidence="1 2">
    <name type="scientific">Cupriavidus taiwanensis</name>
    <dbReference type="NCBI Taxonomy" id="164546"/>
    <lineage>
        <taxon>Bacteria</taxon>
        <taxon>Pseudomonadati</taxon>
        <taxon>Pseudomonadota</taxon>
        <taxon>Betaproteobacteria</taxon>
        <taxon>Burkholderiales</taxon>
        <taxon>Burkholderiaceae</taxon>
        <taxon>Cupriavidus</taxon>
    </lineage>
</organism>
<sequence>MPLATTEISPLLDSNANYYLWRDGAPEDNRLFIVFSSRGARPGVFSFYNTFQKLGVNVLHVTPPDYTWYQSGLIGLGTNATTAMLALGEIVSKVCITRDIREIILVGASMGGYGALLYGLLNKHDCPVRVIAFSAETLLLLPNSRSSEAPFHVPEDLRDLRDADYSHLDASILFGEFDLIDSYCALSIVKRPGISLISLTSATHMIPEALNKSIGIVDFFKTFLNGGRYVPGQGHMQYALESTDMQPLITAPQFSEEYLTSLKHCLRKYPNFGFGWNRLGVYLRNRNRLDEAHYALNRSKAINPTFQNTLEHLQAVSKAIKRS</sequence>
<dbReference type="SUPFAM" id="SSF48452">
    <property type="entry name" value="TPR-like"/>
    <property type="match status" value="1"/>
</dbReference>
<proteinExistence type="predicted"/>
<protein>
    <submittedName>
        <fullName evidence="1">Uncharacterized protein</fullName>
    </submittedName>
</protein>
<keyword evidence="1" id="KW-0614">Plasmid</keyword>
<evidence type="ECO:0000313" key="1">
    <source>
        <dbReference type="EMBL" id="SPD67960.1"/>
    </source>
</evidence>
<dbReference type="Gene3D" id="1.25.40.10">
    <property type="entry name" value="Tetratricopeptide repeat domain"/>
    <property type="match status" value="1"/>
</dbReference>
<name>A0A9Q7XUL9_9BURK</name>
<dbReference type="AlphaFoldDB" id="A0A9Q7XUL9"/>